<dbReference type="GO" id="GO:0070129">
    <property type="term" value="P:regulation of mitochondrial translation"/>
    <property type="evidence" value="ECO:0007669"/>
    <property type="project" value="TreeGrafter"/>
</dbReference>
<dbReference type="GO" id="GO:0005739">
    <property type="term" value="C:mitochondrion"/>
    <property type="evidence" value="ECO:0007669"/>
    <property type="project" value="TreeGrafter"/>
</dbReference>
<dbReference type="EnsemblMetazoa" id="CJA16270.1">
    <property type="protein sequence ID" value="CJA16270.1"/>
    <property type="gene ID" value="WBGene00135474"/>
</dbReference>
<dbReference type="AlphaFoldDB" id="A0A8R1HZD1"/>
<accession>A0A8R1HZD1</accession>
<keyword evidence="2" id="KW-1185">Reference proteome</keyword>
<dbReference type="GO" id="GO:0005634">
    <property type="term" value="C:nucleus"/>
    <property type="evidence" value="ECO:0007669"/>
    <property type="project" value="TreeGrafter"/>
</dbReference>
<protein>
    <submittedName>
        <fullName evidence="1">Uncharacterized protein</fullName>
    </submittedName>
</protein>
<dbReference type="InterPro" id="IPR033490">
    <property type="entry name" value="LRP130"/>
</dbReference>
<dbReference type="GO" id="GO:0003730">
    <property type="term" value="F:mRNA 3'-UTR binding"/>
    <property type="evidence" value="ECO:0007669"/>
    <property type="project" value="TreeGrafter"/>
</dbReference>
<dbReference type="PANTHER" id="PTHR46669:SF3">
    <property type="entry name" value="LEUCINE-RICH PPR MOTIF-CONTAINING PROTEIN, MITOCHONDRIAL"/>
    <property type="match status" value="1"/>
</dbReference>
<proteinExistence type="predicted"/>
<reference evidence="2" key="1">
    <citation type="submission" date="2010-08" db="EMBL/GenBank/DDBJ databases">
        <authorList>
            <consortium name="Caenorhabditis japonica Sequencing Consortium"/>
            <person name="Wilson R.K."/>
        </authorList>
    </citation>
    <scope>NUCLEOTIDE SEQUENCE [LARGE SCALE GENOMIC DNA]</scope>
    <source>
        <strain evidence="2">DF5081</strain>
    </source>
</reference>
<evidence type="ECO:0000313" key="1">
    <source>
        <dbReference type="EnsemblMetazoa" id="CJA16270.1"/>
    </source>
</evidence>
<dbReference type="PANTHER" id="PTHR46669">
    <property type="entry name" value="LEUCINE-RICH PPR MOTIF-CONTAINING PROTEIN, MITOCHONDRIAL"/>
    <property type="match status" value="1"/>
</dbReference>
<sequence>MNINIADVKLVLPALDLIPSTHAHEKTQFGTAIVFQLLYFSNEDHLAVEKLQTLLDSDKLGQINSGRLHGQLLKFLRCDGDKSPDNRVKIVSKILALEFPKDAKNGNLRFGGRNLTKFLSNDAISVENAKKIVSQLENEQRVYLSTEEIAEARQIMQAVPEKADLIGKLRKSATLQRWRAGEVKDLLQEHDNLPKEVKVPVKMALREVILQKVIGKSAKEENLDFLVSILERVVEWRKEEDSTKKNGGNFNYLCKTLEAVALTEAVSSNDMVLADRIWQMRSSQAPTADVLLSYASRLFVNGEIERADEVCEVLRNSSQTIRPQTLEKMGRHLKGVDTNKMHELATYLGKSFNLREKDTRRVVLQAKTDQLHQLIQRNVAEQKCVELEVKWQWSAFA</sequence>
<name>A0A8R1HZD1_CAEJA</name>
<evidence type="ECO:0000313" key="2">
    <source>
        <dbReference type="Proteomes" id="UP000005237"/>
    </source>
</evidence>
<dbReference type="Proteomes" id="UP000005237">
    <property type="component" value="Unassembled WGS sequence"/>
</dbReference>
<reference evidence="1" key="2">
    <citation type="submission" date="2022-06" db="UniProtKB">
        <authorList>
            <consortium name="EnsemblMetazoa"/>
        </authorList>
    </citation>
    <scope>IDENTIFICATION</scope>
    <source>
        <strain evidence="1">DF5081</strain>
    </source>
</reference>
<organism evidence="1 2">
    <name type="scientific">Caenorhabditis japonica</name>
    <dbReference type="NCBI Taxonomy" id="281687"/>
    <lineage>
        <taxon>Eukaryota</taxon>
        <taxon>Metazoa</taxon>
        <taxon>Ecdysozoa</taxon>
        <taxon>Nematoda</taxon>
        <taxon>Chromadorea</taxon>
        <taxon>Rhabditida</taxon>
        <taxon>Rhabditina</taxon>
        <taxon>Rhabditomorpha</taxon>
        <taxon>Rhabditoidea</taxon>
        <taxon>Rhabditidae</taxon>
        <taxon>Peloderinae</taxon>
        <taxon>Caenorhabditis</taxon>
    </lineage>
</organism>